<evidence type="ECO:0000256" key="1">
    <source>
        <dbReference type="SAM" id="MobiDB-lite"/>
    </source>
</evidence>
<feature type="region of interest" description="Disordered" evidence="1">
    <location>
        <begin position="316"/>
        <end position="359"/>
    </location>
</feature>
<sequence length="517" mass="52392">MSSTKSMLKSIDFGQLMRAAEGLTQWRVLGLSFLTWLAGGLVLMGGQMLATRMGSVFLAFLFFVAALIVFWAGTSAVGILLQDRAKDVEERSMADALKAGLLCVPKFILFGLLVLALVVALCLVGALVYFICKIPFIGPILLFFAHPAMVIIASVFFIALYWVAAPLLAPAIWDGRSLRSAVSLVVSVVRTRLVPLVLMLLALYVVVGIIALVLFTGFMPGFAYMTALASGIIGPAMLGGFGGGAFGPMAFNGHLVAGTLSTVILFAVLMALTMQVMIMGMNIIYLMVTDGLDEKATEESLQAGIALAREKARQAQDMAREAADKVRHATHTNTAETHASPSGAASAGVPSATGQNHAQTSAVNPADLFAGSPAAAPAATAAVTAAGLGASVATAAGLPAHAPAEQGSGAAPAMPAAGGAAPATAPAVQTAQGAAKVSEVAAASVPAAPVLAPAPAAPVPVVPPAPVTASPAVVSSPVPAASPAQATNQAPLPRCSSCFEVVAADDVFCGHCGHKLH</sequence>
<comment type="caution">
    <text evidence="3">The sequence shown here is derived from an EMBL/GenBank/DDBJ whole genome shotgun (WGS) entry which is preliminary data.</text>
</comment>
<proteinExistence type="predicted"/>
<dbReference type="RefSeq" id="WP_184705161.1">
    <property type="nucleotide sequence ID" value="NZ_JACHKZ010000002.1"/>
</dbReference>
<evidence type="ECO:0000256" key="2">
    <source>
        <dbReference type="SAM" id="Phobius"/>
    </source>
</evidence>
<feature type="transmembrane region" description="Helical" evidence="2">
    <location>
        <begin position="56"/>
        <end position="81"/>
    </location>
</feature>
<keyword evidence="2" id="KW-0472">Membrane</keyword>
<dbReference type="Proteomes" id="UP000562492">
    <property type="component" value="Unassembled WGS sequence"/>
</dbReference>
<feature type="transmembrane region" description="Helical" evidence="2">
    <location>
        <begin position="222"/>
        <end position="243"/>
    </location>
</feature>
<protein>
    <recommendedName>
        <fullName evidence="5">Zinc ribbon domain-containing protein</fullName>
    </recommendedName>
</protein>
<feature type="transmembrane region" description="Helical" evidence="2">
    <location>
        <begin position="193"/>
        <end position="215"/>
    </location>
</feature>
<dbReference type="EMBL" id="JACHKZ010000002">
    <property type="protein sequence ID" value="MBB6576579.1"/>
    <property type="molecule type" value="Genomic_DNA"/>
</dbReference>
<evidence type="ECO:0000313" key="4">
    <source>
        <dbReference type="Proteomes" id="UP000562492"/>
    </source>
</evidence>
<reference evidence="3 4" key="1">
    <citation type="submission" date="2020-08" db="EMBL/GenBank/DDBJ databases">
        <title>Functional genomics of gut bacteria from endangered species of beetles.</title>
        <authorList>
            <person name="Carlos-Shanley C."/>
        </authorList>
    </citation>
    <scope>NUCLEOTIDE SEQUENCE [LARGE SCALE GENOMIC DNA]</scope>
    <source>
        <strain evidence="3 4">S00124</strain>
    </source>
</reference>
<name>A0ABR6RC07_9BURK</name>
<keyword evidence="4" id="KW-1185">Reference proteome</keyword>
<accession>A0ABR6RC07</accession>
<evidence type="ECO:0000313" key="3">
    <source>
        <dbReference type="EMBL" id="MBB6576579.1"/>
    </source>
</evidence>
<organism evidence="3 4">
    <name type="scientific">Comamonas odontotermitis</name>
    <dbReference type="NCBI Taxonomy" id="379895"/>
    <lineage>
        <taxon>Bacteria</taxon>
        <taxon>Pseudomonadati</taxon>
        <taxon>Pseudomonadota</taxon>
        <taxon>Betaproteobacteria</taxon>
        <taxon>Burkholderiales</taxon>
        <taxon>Comamonadaceae</taxon>
        <taxon>Comamonas</taxon>
    </lineage>
</organism>
<feature type="transmembrane region" description="Helical" evidence="2">
    <location>
        <begin position="263"/>
        <end position="288"/>
    </location>
</feature>
<feature type="transmembrane region" description="Helical" evidence="2">
    <location>
        <begin position="26"/>
        <end position="44"/>
    </location>
</feature>
<feature type="compositionally biased region" description="Basic and acidic residues" evidence="1">
    <location>
        <begin position="316"/>
        <end position="327"/>
    </location>
</feature>
<evidence type="ECO:0008006" key="5">
    <source>
        <dbReference type="Google" id="ProtNLM"/>
    </source>
</evidence>
<gene>
    <name evidence="3" type="ORF">HNP33_000627</name>
</gene>
<feature type="transmembrane region" description="Helical" evidence="2">
    <location>
        <begin position="143"/>
        <end position="173"/>
    </location>
</feature>
<feature type="transmembrane region" description="Helical" evidence="2">
    <location>
        <begin position="107"/>
        <end position="131"/>
    </location>
</feature>
<keyword evidence="2" id="KW-0812">Transmembrane</keyword>
<keyword evidence="2" id="KW-1133">Transmembrane helix</keyword>
<feature type="compositionally biased region" description="Low complexity" evidence="1">
    <location>
        <begin position="331"/>
        <end position="352"/>
    </location>
</feature>